<protein>
    <submittedName>
        <fullName evidence="1">Glycosyl transferase family 1</fullName>
    </submittedName>
</protein>
<accession>A0A066YX50</accession>
<keyword evidence="2" id="KW-1185">Reference proteome</keyword>
<proteinExistence type="predicted"/>
<dbReference type="HOGENOM" id="CLU_2861818_0_0_11"/>
<dbReference type="Proteomes" id="UP000027178">
    <property type="component" value="Unassembled WGS sequence"/>
</dbReference>
<dbReference type="GO" id="GO:0016740">
    <property type="term" value="F:transferase activity"/>
    <property type="evidence" value="ECO:0007669"/>
    <property type="project" value="UniProtKB-KW"/>
</dbReference>
<comment type="caution">
    <text evidence="1">The sequence shown here is derived from an EMBL/GenBank/DDBJ whole genome shotgun (WGS) entry which is preliminary data.</text>
</comment>
<keyword evidence="1" id="KW-0808">Transferase</keyword>
<evidence type="ECO:0000313" key="2">
    <source>
        <dbReference type="Proteomes" id="UP000027178"/>
    </source>
</evidence>
<organism evidence="1 2">
    <name type="scientific">Kitasatospora cheerisanensis KCTC 2395</name>
    <dbReference type="NCBI Taxonomy" id="1348663"/>
    <lineage>
        <taxon>Bacteria</taxon>
        <taxon>Bacillati</taxon>
        <taxon>Actinomycetota</taxon>
        <taxon>Actinomycetes</taxon>
        <taxon>Kitasatosporales</taxon>
        <taxon>Streptomycetaceae</taxon>
        <taxon>Kitasatospora</taxon>
    </lineage>
</organism>
<name>A0A066YX50_9ACTN</name>
<dbReference type="AlphaFoldDB" id="A0A066YX50"/>
<reference evidence="1 2" key="1">
    <citation type="submission" date="2014-05" db="EMBL/GenBank/DDBJ databases">
        <title>Draft Genome Sequence of Kitasatospora cheerisanensis KCTC 2395.</title>
        <authorList>
            <person name="Nam D.H."/>
        </authorList>
    </citation>
    <scope>NUCLEOTIDE SEQUENCE [LARGE SCALE GENOMIC DNA]</scope>
    <source>
        <strain evidence="1 2">KCTC 2395</strain>
    </source>
</reference>
<dbReference type="eggNOG" id="COG0438">
    <property type="taxonomic scope" value="Bacteria"/>
</dbReference>
<dbReference type="EMBL" id="JNBY01000107">
    <property type="protein sequence ID" value="KDN82515.1"/>
    <property type="molecule type" value="Genomic_DNA"/>
</dbReference>
<gene>
    <name evidence="1" type="ORF">KCH_56930</name>
</gene>
<sequence length="64" mass="7489">MAERLVEFLSDRIECERRGVLARAHVADHHDIRQVIPQVAAIYRTIVRSRVVPVGRRSRVPQRF</sequence>
<evidence type="ECO:0000313" key="1">
    <source>
        <dbReference type="EMBL" id="KDN82515.1"/>
    </source>
</evidence>